<name>A0A2M7Z7S3_9BACT</name>
<dbReference type="Proteomes" id="UP000230843">
    <property type="component" value="Unassembled WGS sequence"/>
</dbReference>
<accession>A0A2M7Z7S3</accession>
<gene>
    <name evidence="1" type="ORF">CO137_00185</name>
</gene>
<dbReference type="AlphaFoldDB" id="A0A2M7Z7S3"/>
<sequence length="134" mass="15679">MDNSRGYFDALKLSFRFETDGEFRTGYAVFFKFTKTYLFYLFSKEDFEFFLDLLEDEFVEEVNDLRDSLEKTLNEELLGNLPDFSNFEFDILEGAAAVITWGFFMKVKKSDEEDIANCESCPLMPLNDDGEKPN</sequence>
<evidence type="ECO:0000313" key="2">
    <source>
        <dbReference type="Proteomes" id="UP000230843"/>
    </source>
</evidence>
<organism evidence="1 2">
    <name type="scientific">Candidatus Magasanikbacteria bacterium CG_4_9_14_3_um_filter_32_9</name>
    <dbReference type="NCBI Taxonomy" id="1974644"/>
    <lineage>
        <taxon>Bacteria</taxon>
        <taxon>Candidatus Magasanikiibacteriota</taxon>
    </lineage>
</organism>
<reference evidence="2" key="1">
    <citation type="submission" date="2017-09" db="EMBL/GenBank/DDBJ databases">
        <title>Depth-based differentiation of microbial function through sediment-hosted aquifers and enrichment of novel symbionts in the deep terrestrial subsurface.</title>
        <authorList>
            <person name="Probst A.J."/>
            <person name="Ladd B."/>
            <person name="Jarett J.K."/>
            <person name="Geller-Mcgrath D.E."/>
            <person name="Sieber C.M.K."/>
            <person name="Emerson J.B."/>
            <person name="Anantharaman K."/>
            <person name="Thomas B.C."/>
            <person name="Malmstrom R."/>
            <person name="Stieglmeier M."/>
            <person name="Klingl A."/>
            <person name="Woyke T."/>
            <person name="Ryan C.M."/>
            <person name="Banfield J.F."/>
        </authorList>
    </citation>
    <scope>NUCLEOTIDE SEQUENCE [LARGE SCALE GENOMIC DNA]</scope>
</reference>
<comment type="caution">
    <text evidence="1">The sequence shown here is derived from an EMBL/GenBank/DDBJ whole genome shotgun (WGS) entry which is preliminary data.</text>
</comment>
<protein>
    <submittedName>
        <fullName evidence="1">Uncharacterized protein</fullName>
    </submittedName>
</protein>
<dbReference type="EMBL" id="PFVJ01000005">
    <property type="protein sequence ID" value="PJA90486.1"/>
    <property type="molecule type" value="Genomic_DNA"/>
</dbReference>
<proteinExistence type="predicted"/>
<evidence type="ECO:0000313" key="1">
    <source>
        <dbReference type="EMBL" id="PJA90486.1"/>
    </source>
</evidence>